<sequence length="77" mass="8679">MMAGNPIGLPVSKGTLIRWTLRTFEHHKKFSPGYVILGTKHREAAIQRLWCFGDHSYVVLGLRDIWTALGDPESGLM</sequence>
<dbReference type="Proteomes" id="UP001469553">
    <property type="component" value="Unassembled WGS sequence"/>
</dbReference>
<evidence type="ECO:0000313" key="1">
    <source>
        <dbReference type="EMBL" id="MEQ2307166.1"/>
    </source>
</evidence>
<name>A0ABV0ZM72_9TELE</name>
<proteinExistence type="predicted"/>
<organism evidence="1 2">
    <name type="scientific">Ameca splendens</name>
    <dbReference type="NCBI Taxonomy" id="208324"/>
    <lineage>
        <taxon>Eukaryota</taxon>
        <taxon>Metazoa</taxon>
        <taxon>Chordata</taxon>
        <taxon>Craniata</taxon>
        <taxon>Vertebrata</taxon>
        <taxon>Euteleostomi</taxon>
        <taxon>Actinopterygii</taxon>
        <taxon>Neopterygii</taxon>
        <taxon>Teleostei</taxon>
        <taxon>Neoteleostei</taxon>
        <taxon>Acanthomorphata</taxon>
        <taxon>Ovalentaria</taxon>
        <taxon>Atherinomorphae</taxon>
        <taxon>Cyprinodontiformes</taxon>
        <taxon>Goodeidae</taxon>
        <taxon>Ameca</taxon>
    </lineage>
</organism>
<evidence type="ECO:0000313" key="2">
    <source>
        <dbReference type="Proteomes" id="UP001469553"/>
    </source>
</evidence>
<keyword evidence="2" id="KW-1185">Reference proteome</keyword>
<dbReference type="EMBL" id="JAHRIP010066926">
    <property type="protein sequence ID" value="MEQ2307166.1"/>
    <property type="molecule type" value="Genomic_DNA"/>
</dbReference>
<reference evidence="1 2" key="1">
    <citation type="submission" date="2021-06" db="EMBL/GenBank/DDBJ databases">
        <authorList>
            <person name="Palmer J.M."/>
        </authorList>
    </citation>
    <scope>NUCLEOTIDE SEQUENCE [LARGE SCALE GENOMIC DNA]</scope>
    <source>
        <strain evidence="1 2">AS_MEX2019</strain>
        <tissue evidence="1">Muscle</tissue>
    </source>
</reference>
<accession>A0ABV0ZM72</accession>
<gene>
    <name evidence="1" type="ORF">AMECASPLE_015507</name>
</gene>
<protein>
    <submittedName>
        <fullName evidence="1">Uncharacterized protein</fullName>
    </submittedName>
</protein>
<comment type="caution">
    <text evidence="1">The sequence shown here is derived from an EMBL/GenBank/DDBJ whole genome shotgun (WGS) entry which is preliminary data.</text>
</comment>